<dbReference type="EMBL" id="UINC01000593">
    <property type="protein sequence ID" value="SUZ58023.1"/>
    <property type="molecule type" value="Genomic_DNA"/>
</dbReference>
<accession>A0A381NX11</accession>
<organism evidence="2">
    <name type="scientific">marine metagenome</name>
    <dbReference type="NCBI Taxonomy" id="408172"/>
    <lineage>
        <taxon>unclassified sequences</taxon>
        <taxon>metagenomes</taxon>
        <taxon>ecological metagenomes</taxon>
    </lineage>
</organism>
<dbReference type="AlphaFoldDB" id="A0A381NX11"/>
<proteinExistence type="predicted"/>
<feature type="region of interest" description="Disordered" evidence="1">
    <location>
        <begin position="1"/>
        <end position="21"/>
    </location>
</feature>
<evidence type="ECO:0000313" key="2">
    <source>
        <dbReference type="EMBL" id="SUZ58023.1"/>
    </source>
</evidence>
<dbReference type="Gene3D" id="4.10.410.60">
    <property type="match status" value="1"/>
</dbReference>
<protein>
    <recommendedName>
        <fullName evidence="3">50S ribosomal protein L35</fullName>
    </recommendedName>
</protein>
<sequence>MRRKRMSSHLRRKKPTKVTRKYADKLAVDSADFKRLHRMLPYG</sequence>
<dbReference type="SUPFAM" id="SSF143034">
    <property type="entry name" value="L35p-like"/>
    <property type="match status" value="1"/>
</dbReference>
<reference evidence="2" key="1">
    <citation type="submission" date="2018-05" db="EMBL/GenBank/DDBJ databases">
        <authorList>
            <person name="Lanie J.A."/>
            <person name="Ng W.-L."/>
            <person name="Kazmierczak K.M."/>
            <person name="Andrzejewski T.M."/>
            <person name="Davidsen T.M."/>
            <person name="Wayne K.J."/>
            <person name="Tettelin H."/>
            <person name="Glass J.I."/>
            <person name="Rusch D."/>
            <person name="Podicherti R."/>
            <person name="Tsui H.-C.T."/>
            <person name="Winkler M.E."/>
        </authorList>
    </citation>
    <scope>NUCLEOTIDE SEQUENCE</scope>
</reference>
<evidence type="ECO:0008006" key="3">
    <source>
        <dbReference type="Google" id="ProtNLM"/>
    </source>
</evidence>
<feature type="compositionally biased region" description="Basic residues" evidence="1">
    <location>
        <begin position="1"/>
        <end position="20"/>
    </location>
</feature>
<dbReference type="InterPro" id="IPR037229">
    <property type="entry name" value="Ribosomal_bL35_sf"/>
</dbReference>
<gene>
    <name evidence="2" type="ORF">METZ01_LOCUS10877</name>
</gene>
<name>A0A381NX11_9ZZZZ</name>
<evidence type="ECO:0000256" key="1">
    <source>
        <dbReference type="SAM" id="MobiDB-lite"/>
    </source>
</evidence>